<protein>
    <recommendedName>
        <fullName evidence="9">Glucoamylase</fullName>
        <ecNumber evidence="9">3.2.1.3</ecNumber>
    </recommendedName>
    <alternativeName>
        <fullName evidence="9">1,4-alpha-D-glucan glucohydrolase</fullName>
    </alternativeName>
    <alternativeName>
        <fullName evidence="9">Glucan 1,4-alpha-glucosidase</fullName>
    </alternativeName>
</protein>
<dbReference type="InterPro" id="IPR034836">
    <property type="entry name" value="CBM20_glucoamylase"/>
</dbReference>
<evidence type="ECO:0000256" key="1">
    <source>
        <dbReference type="ARBA" id="ARBA00001863"/>
    </source>
</evidence>
<comment type="caution">
    <text evidence="13">The sequence shown here is derived from an EMBL/GenBank/DDBJ whole genome shotgun (WGS) entry which is preliminary data.</text>
</comment>
<evidence type="ECO:0000256" key="7">
    <source>
        <dbReference type="ARBA" id="ARBA00023295"/>
    </source>
</evidence>
<gene>
    <name evidence="13" type="primary">gla1_3</name>
    <name evidence="13" type="ORF">SEUCBS140593_010688</name>
</gene>
<evidence type="ECO:0000256" key="6">
    <source>
        <dbReference type="ARBA" id="ARBA00023277"/>
    </source>
</evidence>
<dbReference type="SUPFAM" id="SSF48208">
    <property type="entry name" value="Six-hairpin glycosidases"/>
    <property type="match status" value="1"/>
</dbReference>
<dbReference type="EMBL" id="CAWUHD010000249">
    <property type="protein sequence ID" value="CAK7238438.1"/>
    <property type="molecule type" value="Genomic_DNA"/>
</dbReference>
<dbReference type="PANTHER" id="PTHR31616">
    <property type="entry name" value="TREHALASE"/>
    <property type="match status" value="1"/>
</dbReference>
<evidence type="ECO:0000256" key="3">
    <source>
        <dbReference type="ARBA" id="ARBA00022729"/>
    </source>
</evidence>
<comment type="similarity">
    <text evidence="2 9">Belongs to the glycosyl hydrolase 15 family.</text>
</comment>
<keyword evidence="8 9" id="KW-0624">Polysaccharide degradation</keyword>
<dbReference type="Proteomes" id="UP001642482">
    <property type="component" value="Unassembled WGS sequence"/>
</dbReference>
<dbReference type="PRINTS" id="PR00736">
    <property type="entry name" value="GLHYDRLASE15"/>
</dbReference>
<dbReference type="InterPro" id="IPR013783">
    <property type="entry name" value="Ig-like_fold"/>
</dbReference>
<sequence>MASLRSWLLSALTVANVALAAPQPKLAPRATTTASAWLVSESAISLERILSNIGATGQYALSADSGIIIASPSTDNPDYYYTWTRDSALVIKTLVELLRNGETSLQSTIIDYINAQAFLQTVSNPSGSLSDGTGLGEPHFNVDETAFTGAWGRPQRDGPALRATALIDFGNWLLSNGYESYAVENIWPIVRNDLSYVAEYWNQTGYDLWEEVDGSSFFTIAVQHRALVEGNTFATAVGSSCSYCESQAPQILCFLQSFWTGSYILANFANNGRTGIDANSVLGSIHTFDPNAACDDTTFQPCSSRALANHKVYTDAFRSIYTINDGIASNAAVNTGRYPEDTYYNGNPWFLATLAAAEQLYDALYTWNKIGSITVDSTSLAFFQQLYSSAAVGTYASSSAGYSAIVDAVQTYADGFVTLVETHAMTNGSLSEQYDRNLGTELSARDLTWSYAAALTANMRRNAVVPQPWGETAASSVPPVCSSTSVVGSYSTVTLSSWPSTFTAGTASSSTTSTGTGTGTGTSTTTTGTGCAAATTVTVTTTVTTTSACTTPTAVAVTFDAIVTTTYGENVFLSGSIAALGSWDTSDAIALSAADYTSTDNLWFATIDLPAGTTFEYKYLIVESSGTIVWETGDNRSYTVPSACGVSTATEDDTWQ</sequence>
<comment type="catalytic activity">
    <reaction evidence="1 9">
        <text>Hydrolysis of terminal (1-&gt;4)-linked alpha-D-glucose residues successively from non-reducing ends of the chains with release of beta-D-glucose.</text>
        <dbReference type="EC" id="3.2.1.3"/>
    </reaction>
</comment>
<dbReference type="InterPro" id="IPR000165">
    <property type="entry name" value="Glucoamylase"/>
</dbReference>
<dbReference type="PROSITE" id="PS00820">
    <property type="entry name" value="GLUCOAMYLASE"/>
    <property type="match status" value="1"/>
</dbReference>
<dbReference type="Pfam" id="PF00686">
    <property type="entry name" value="CBM_20"/>
    <property type="match status" value="1"/>
</dbReference>
<dbReference type="PROSITE" id="PS51166">
    <property type="entry name" value="CBM20"/>
    <property type="match status" value="1"/>
</dbReference>
<dbReference type="SUPFAM" id="SSF49452">
    <property type="entry name" value="Starch-binding domain-like"/>
    <property type="match status" value="1"/>
</dbReference>
<organism evidence="13 14">
    <name type="scientific">Sporothrix eucalyptigena</name>
    <dbReference type="NCBI Taxonomy" id="1812306"/>
    <lineage>
        <taxon>Eukaryota</taxon>
        <taxon>Fungi</taxon>
        <taxon>Dikarya</taxon>
        <taxon>Ascomycota</taxon>
        <taxon>Pezizomycotina</taxon>
        <taxon>Sordariomycetes</taxon>
        <taxon>Sordariomycetidae</taxon>
        <taxon>Ophiostomatales</taxon>
        <taxon>Ophiostomataceae</taxon>
        <taxon>Sporothrix</taxon>
    </lineage>
</organism>
<name>A0ABP0D204_9PEZI</name>
<dbReference type="SMART" id="SM01065">
    <property type="entry name" value="CBM_2"/>
    <property type="match status" value="1"/>
</dbReference>
<keyword evidence="4 9" id="KW-0378">Hydrolase</keyword>
<evidence type="ECO:0000256" key="4">
    <source>
        <dbReference type="ARBA" id="ARBA00022801"/>
    </source>
</evidence>
<evidence type="ECO:0000313" key="14">
    <source>
        <dbReference type="Proteomes" id="UP001642482"/>
    </source>
</evidence>
<evidence type="ECO:0000259" key="12">
    <source>
        <dbReference type="PROSITE" id="PS51166"/>
    </source>
</evidence>
<keyword evidence="3 11" id="KW-0732">Signal</keyword>
<dbReference type="InterPro" id="IPR013784">
    <property type="entry name" value="Carb-bd-like_fold"/>
</dbReference>
<dbReference type="Gene3D" id="1.50.10.10">
    <property type="match status" value="1"/>
</dbReference>
<evidence type="ECO:0000256" key="5">
    <source>
        <dbReference type="ARBA" id="ARBA00023180"/>
    </source>
</evidence>
<dbReference type="PANTHER" id="PTHR31616:SF12">
    <property type="entry name" value="GLUCOAMYLASE"/>
    <property type="match status" value="1"/>
</dbReference>
<evidence type="ECO:0000256" key="2">
    <source>
        <dbReference type="ARBA" id="ARBA00006188"/>
    </source>
</evidence>
<dbReference type="InterPro" id="IPR046966">
    <property type="entry name" value="Glucoamylase_active_site"/>
</dbReference>
<evidence type="ECO:0000256" key="11">
    <source>
        <dbReference type="SAM" id="SignalP"/>
    </source>
</evidence>
<dbReference type="PIRSF" id="PIRSF001031">
    <property type="entry name" value="Glu-a-glcsd_SBD"/>
    <property type="match status" value="1"/>
</dbReference>
<dbReference type="InterPro" id="IPR008928">
    <property type="entry name" value="6-hairpin_glycosidase_sf"/>
</dbReference>
<dbReference type="Pfam" id="PF00723">
    <property type="entry name" value="Glyco_hydro_15"/>
    <property type="match status" value="1"/>
</dbReference>
<feature type="domain" description="CBM20" evidence="12">
    <location>
        <begin position="549"/>
        <end position="656"/>
    </location>
</feature>
<dbReference type="InterPro" id="IPR011613">
    <property type="entry name" value="GH15-like"/>
</dbReference>
<dbReference type="EC" id="3.2.1.3" evidence="9"/>
<reference evidence="13 14" key="1">
    <citation type="submission" date="2024-01" db="EMBL/GenBank/DDBJ databases">
        <authorList>
            <person name="Allen C."/>
            <person name="Tagirdzhanova G."/>
        </authorList>
    </citation>
    <scope>NUCLEOTIDE SEQUENCE [LARGE SCALE GENOMIC DNA]</scope>
</reference>
<evidence type="ECO:0000313" key="13">
    <source>
        <dbReference type="EMBL" id="CAK7238438.1"/>
    </source>
</evidence>
<evidence type="ECO:0000256" key="9">
    <source>
        <dbReference type="PIRNR" id="PIRNR001031"/>
    </source>
</evidence>
<dbReference type="InterPro" id="IPR012341">
    <property type="entry name" value="6hp_glycosidase-like_sf"/>
</dbReference>
<feature type="signal peptide" evidence="11">
    <location>
        <begin position="1"/>
        <end position="20"/>
    </location>
</feature>
<dbReference type="InterPro" id="IPR002044">
    <property type="entry name" value="CBM20"/>
</dbReference>
<feature type="chain" id="PRO_5045556011" description="Glucoamylase" evidence="11">
    <location>
        <begin position="21"/>
        <end position="656"/>
    </location>
</feature>
<proteinExistence type="inferred from homology"/>
<dbReference type="GO" id="GO:0004339">
    <property type="term" value="F:glucan 1,4-alpha-glucosidase activity"/>
    <property type="evidence" value="ECO:0007669"/>
    <property type="project" value="UniProtKB-EC"/>
</dbReference>
<evidence type="ECO:0000256" key="10">
    <source>
        <dbReference type="SAM" id="MobiDB-lite"/>
    </source>
</evidence>
<evidence type="ECO:0000256" key="8">
    <source>
        <dbReference type="ARBA" id="ARBA00023326"/>
    </source>
</evidence>
<feature type="region of interest" description="Disordered" evidence="10">
    <location>
        <begin position="503"/>
        <end position="527"/>
    </location>
</feature>
<dbReference type="CDD" id="cd05811">
    <property type="entry name" value="CBM20_glucoamylase"/>
    <property type="match status" value="1"/>
</dbReference>
<keyword evidence="7 9" id="KW-0326">Glycosidase</keyword>
<dbReference type="Gene3D" id="2.60.40.10">
    <property type="entry name" value="Immunoglobulins"/>
    <property type="match status" value="1"/>
</dbReference>
<accession>A0ABP0D204</accession>
<keyword evidence="5" id="KW-0325">Glycoprotein</keyword>
<keyword evidence="14" id="KW-1185">Reference proteome</keyword>
<dbReference type="InterPro" id="IPR008291">
    <property type="entry name" value="Glucoamylase_SBD"/>
</dbReference>
<keyword evidence="6 9" id="KW-0119">Carbohydrate metabolism</keyword>